<keyword evidence="2" id="KW-1185">Reference proteome</keyword>
<accession>A0A9W4TB65</accession>
<dbReference type="OrthoDB" id="2428875at2759"/>
<sequence length="73" mass="8215">SIFYGKPGGQNNATCSYLGNVAIHKKDRTYQGLKICEFASSELQEMNHVSIDDLYLKMNEDLSTHNVENNTFA</sequence>
<proteinExistence type="predicted"/>
<comment type="caution">
    <text evidence="1">The sequence shown here is derived from an EMBL/GenBank/DDBJ whole genome shotgun (WGS) entry which is preliminary data.</text>
</comment>
<feature type="non-terminal residue" evidence="1">
    <location>
        <position position="73"/>
    </location>
</feature>
<protein>
    <submittedName>
        <fullName evidence="1">4252_t:CDS:1</fullName>
    </submittedName>
</protein>
<dbReference type="Proteomes" id="UP001153678">
    <property type="component" value="Unassembled WGS sequence"/>
</dbReference>
<gene>
    <name evidence="1" type="ORF">FWILDA_LOCUS19675</name>
</gene>
<name>A0A9W4TB65_9GLOM</name>
<feature type="non-terminal residue" evidence="1">
    <location>
        <position position="1"/>
    </location>
</feature>
<evidence type="ECO:0000313" key="2">
    <source>
        <dbReference type="Proteomes" id="UP001153678"/>
    </source>
</evidence>
<organism evidence="1 2">
    <name type="scientific">Funneliformis geosporum</name>
    <dbReference type="NCBI Taxonomy" id="1117311"/>
    <lineage>
        <taxon>Eukaryota</taxon>
        <taxon>Fungi</taxon>
        <taxon>Fungi incertae sedis</taxon>
        <taxon>Mucoromycota</taxon>
        <taxon>Glomeromycotina</taxon>
        <taxon>Glomeromycetes</taxon>
        <taxon>Glomerales</taxon>
        <taxon>Glomeraceae</taxon>
        <taxon>Funneliformis</taxon>
    </lineage>
</organism>
<dbReference type="EMBL" id="CAMKVN010025029">
    <property type="protein sequence ID" value="CAI2200654.1"/>
    <property type="molecule type" value="Genomic_DNA"/>
</dbReference>
<evidence type="ECO:0000313" key="1">
    <source>
        <dbReference type="EMBL" id="CAI2200654.1"/>
    </source>
</evidence>
<reference evidence="1" key="1">
    <citation type="submission" date="2022-08" db="EMBL/GenBank/DDBJ databases">
        <authorList>
            <person name="Kallberg Y."/>
            <person name="Tangrot J."/>
            <person name="Rosling A."/>
        </authorList>
    </citation>
    <scope>NUCLEOTIDE SEQUENCE</scope>
    <source>
        <strain evidence="1">Wild A</strain>
    </source>
</reference>
<dbReference type="AlphaFoldDB" id="A0A9W4TB65"/>